<dbReference type="Proteomes" id="UP000695022">
    <property type="component" value="Unplaced"/>
</dbReference>
<evidence type="ECO:0000259" key="3">
    <source>
        <dbReference type="Pfam" id="PF00339"/>
    </source>
</evidence>
<evidence type="ECO:0000256" key="1">
    <source>
        <dbReference type="ARBA" id="ARBA00005298"/>
    </source>
</evidence>
<evidence type="ECO:0000256" key="2">
    <source>
        <dbReference type="SAM" id="MobiDB-lite"/>
    </source>
</evidence>
<dbReference type="InterPro" id="IPR014752">
    <property type="entry name" value="Arrestin-like_C"/>
</dbReference>
<sequence length="217" mass="23805">MYLDEKVAVFNKSQPEAMEAFQTPGKHTFFFCHRLPRNLPGSFSYSAADHDASISYSIYAVLKTPKRFGCKQTITRAEVTILKTQSDYDEDFDCEDITSDGHGGCTYTYIPLHLLERNNGHRKLERVAAQLPSSDNAARLMRSSSQSSSDSLSDSDTESTGSSDSELSSSDDSDSDVVSLGSLGSDETYDVTACVQQMNMSSDRPGNSSLFKTVIVI</sequence>
<dbReference type="Pfam" id="PF00339">
    <property type="entry name" value="Arrestin_N"/>
    <property type="match status" value="1"/>
</dbReference>
<feature type="compositionally biased region" description="Low complexity" evidence="2">
    <location>
        <begin position="143"/>
        <end position="168"/>
    </location>
</feature>
<dbReference type="RefSeq" id="XP_014681636.1">
    <property type="nucleotide sequence ID" value="XM_014826150.1"/>
</dbReference>
<reference evidence="5" key="1">
    <citation type="submission" date="2025-08" db="UniProtKB">
        <authorList>
            <consortium name="RefSeq"/>
        </authorList>
    </citation>
    <scope>IDENTIFICATION</scope>
</reference>
<dbReference type="InterPro" id="IPR011021">
    <property type="entry name" value="Arrestin-like_N"/>
</dbReference>
<organism evidence="4 5">
    <name type="scientific">Priapulus caudatus</name>
    <name type="common">Priapulid worm</name>
    <dbReference type="NCBI Taxonomy" id="37621"/>
    <lineage>
        <taxon>Eukaryota</taxon>
        <taxon>Metazoa</taxon>
        <taxon>Ecdysozoa</taxon>
        <taxon>Scalidophora</taxon>
        <taxon>Priapulida</taxon>
        <taxon>Priapulimorpha</taxon>
        <taxon>Priapulimorphida</taxon>
        <taxon>Priapulidae</taxon>
        <taxon>Priapulus</taxon>
    </lineage>
</organism>
<keyword evidence="4" id="KW-1185">Reference proteome</keyword>
<dbReference type="GeneID" id="106821386"/>
<comment type="similarity">
    <text evidence="1">Belongs to the arrestin family.</text>
</comment>
<dbReference type="Gene3D" id="2.60.40.640">
    <property type="match status" value="1"/>
</dbReference>
<proteinExistence type="inferred from homology"/>
<name>A0ABM1FB15_PRICU</name>
<gene>
    <name evidence="5" type="primary">LOC106821386</name>
</gene>
<feature type="domain" description="Arrestin-like N-terminal" evidence="3">
    <location>
        <begin position="9"/>
        <end position="70"/>
    </location>
</feature>
<accession>A0ABM1FB15</accession>
<protein>
    <submittedName>
        <fullName evidence="5">Serine-aspartate repeat-containing protein C-like isoform X1</fullName>
    </submittedName>
</protein>
<evidence type="ECO:0000313" key="4">
    <source>
        <dbReference type="Proteomes" id="UP000695022"/>
    </source>
</evidence>
<feature type="region of interest" description="Disordered" evidence="2">
    <location>
        <begin position="135"/>
        <end position="183"/>
    </location>
</feature>
<evidence type="ECO:0000313" key="5">
    <source>
        <dbReference type="RefSeq" id="XP_014681636.1"/>
    </source>
</evidence>